<evidence type="ECO:0000256" key="1">
    <source>
        <dbReference type="SAM" id="Coils"/>
    </source>
</evidence>
<evidence type="ECO:0000313" key="4">
    <source>
        <dbReference type="Proteomes" id="UP000198658"/>
    </source>
</evidence>
<accession>A0A1H3WFA3</accession>
<dbReference type="RefSeq" id="WP_139304811.1">
    <property type="nucleotide sequence ID" value="NZ_FNQO01000001.1"/>
</dbReference>
<dbReference type="InterPro" id="IPR027417">
    <property type="entry name" value="P-loop_NTPase"/>
</dbReference>
<organism evidence="3 4">
    <name type="scientific">Microbulbifer marinus</name>
    <dbReference type="NCBI Taxonomy" id="658218"/>
    <lineage>
        <taxon>Bacteria</taxon>
        <taxon>Pseudomonadati</taxon>
        <taxon>Pseudomonadota</taxon>
        <taxon>Gammaproteobacteria</taxon>
        <taxon>Cellvibrionales</taxon>
        <taxon>Microbulbiferaceae</taxon>
        <taxon>Microbulbifer</taxon>
    </lineage>
</organism>
<dbReference type="Gene3D" id="3.40.50.300">
    <property type="entry name" value="P-loop containing nucleotide triphosphate hydrolases"/>
    <property type="match status" value="1"/>
</dbReference>
<dbReference type="EMBL" id="FNQO01000001">
    <property type="protein sequence ID" value="SDZ85827.1"/>
    <property type="molecule type" value="Genomic_DNA"/>
</dbReference>
<evidence type="ECO:0000256" key="2">
    <source>
        <dbReference type="SAM" id="Phobius"/>
    </source>
</evidence>
<evidence type="ECO:0000313" key="3">
    <source>
        <dbReference type="EMBL" id="SDZ85827.1"/>
    </source>
</evidence>
<dbReference type="OrthoDB" id="7375852at2"/>
<dbReference type="SUPFAM" id="SSF52540">
    <property type="entry name" value="P-loop containing nucleoside triphosphate hydrolases"/>
    <property type="match status" value="2"/>
</dbReference>
<keyword evidence="1" id="KW-0175">Coiled coil</keyword>
<sequence length="739" mass="82211">MNIAADTPRSMHREVLEEVEKLLSTVDVDTTDNKLAESLMVAREVLSKIQAEVAENLVALENAADWDTFTVAFYGETNAGKSTIIEALRMLLGEEAKKDSQRQFKTLQEKYALDSESIRKTRADAQAAEAALNSLEERVKGLEESWAQRDEQLRRSVQQYDDDLRRTWESLNAFVKIYRFFFKLPEHLLLDEAEKVLASAEKHYDSEKAQLELDIERTSSELARLSQYADRLQSHLQELAPFADGAIIGDGRPDFTQVNQRYLFSVGGQSVALLDVPGIEGKESTVEKSIWDAVRKAHAVFYVTSKAAAPQTGDGKVKGTLEKIRGHLGSQTEVWTLFNKRITSPTSVAVGALVSSGEQSSLEVLNKKMNEHLGDSYQGALSVSGLVAFLALAECLVPDEKYARKQEKFFKQYDKASLLAFSGLDRVLEIFSQDSLSDYMARIRSANYQKTAKVLEAALSDMDVLQSTKFIPLVKHLEREYDSLVVQLGSITDGLKNRLSAITNSLVDEFKKNARKKAYSKIDKGISDDALKRHLERGLKTVEKSLNTRFSECVASEMALFSEEVRKLLERFEKHVGELVDMHSNFAIGGYEGSDPIELDIKGGINYFGLMGALAPLFWIPKAIAIGGVWGPIGVAAIVLTSLIAFYKSVKNVFRSDFKRSQQKKAVDENLKKIAGGLKAALNERTSGQIKEVNKHIETLQGQLSKPISAVQEINEILGSSGARLKILRENLLIKGVKL</sequence>
<gene>
    <name evidence="3" type="ORF">SAMN05216562_0811</name>
</gene>
<proteinExistence type="predicted"/>
<keyword evidence="2" id="KW-0472">Membrane</keyword>
<feature type="coiled-coil region" evidence="1">
    <location>
        <begin position="118"/>
        <end position="145"/>
    </location>
</feature>
<keyword evidence="2" id="KW-1133">Transmembrane helix</keyword>
<keyword evidence="2" id="KW-0812">Transmembrane</keyword>
<reference evidence="4" key="1">
    <citation type="submission" date="2016-10" db="EMBL/GenBank/DDBJ databases">
        <authorList>
            <person name="Varghese N."/>
            <person name="Submissions S."/>
        </authorList>
    </citation>
    <scope>NUCLEOTIDE SEQUENCE [LARGE SCALE GENOMIC DNA]</scope>
    <source>
        <strain evidence="4">CGMCC 1.10657</strain>
    </source>
</reference>
<dbReference type="Proteomes" id="UP000198658">
    <property type="component" value="Unassembled WGS sequence"/>
</dbReference>
<keyword evidence="4" id="KW-1185">Reference proteome</keyword>
<name>A0A1H3WFA3_9GAMM</name>
<dbReference type="AlphaFoldDB" id="A0A1H3WFA3"/>
<protein>
    <submittedName>
        <fullName evidence="3">AAA domain-containing protein</fullName>
    </submittedName>
</protein>
<feature type="coiled-coil region" evidence="1">
    <location>
        <begin position="190"/>
        <end position="228"/>
    </location>
</feature>
<feature type="transmembrane region" description="Helical" evidence="2">
    <location>
        <begin position="630"/>
        <end position="650"/>
    </location>
</feature>
<dbReference type="STRING" id="658218.SAMN05216562_0811"/>